<name>A0A2N5ZGW7_MUIH1</name>
<gene>
    <name evidence="3" type="ORF">C0601_05980</name>
</gene>
<dbReference type="GO" id="GO:0004222">
    <property type="term" value="F:metalloendopeptidase activity"/>
    <property type="evidence" value="ECO:0007669"/>
    <property type="project" value="UniProtKB-UniRule"/>
</dbReference>
<dbReference type="AlphaFoldDB" id="A0A2N5ZGW7"/>
<keyword evidence="1" id="KW-0378">Hydrolase</keyword>
<evidence type="ECO:0000313" key="4">
    <source>
        <dbReference type="Proteomes" id="UP000234857"/>
    </source>
</evidence>
<evidence type="ECO:0000259" key="2">
    <source>
        <dbReference type="Pfam" id="PF01447"/>
    </source>
</evidence>
<feature type="signal peptide" evidence="1">
    <location>
        <begin position="1"/>
        <end position="22"/>
    </location>
</feature>
<dbReference type="EC" id="3.4.24.-" evidence="1"/>
<dbReference type="SUPFAM" id="SSF55486">
    <property type="entry name" value="Metalloproteases ('zincins'), catalytic domain"/>
    <property type="match status" value="1"/>
</dbReference>
<evidence type="ECO:0000256" key="1">
    <source>
        <dbReference type="RuleBase" id="RU366073"/>
    </source>
</evidence>
<accession>A0A2N5ZGW7</accession>
<comment type="cofactor">
    <cofactor evidence="1">
        <name>Zn(2+)</name>
        <dbReference type="ChEBI" id="CHEBI:29105"/>
    </cofactor>
</comment>
<proteinExistence type="inferred from homology"/>
<sequence length="384" mass="43121">MKKVSILVLILSLFVVSSYSFTQDPGYKLLMNAQKNDVYSVDAYKAIVGVMQQVDPKFKISWNEQQGVPSSVIGTVDSKVDVVELLQSRLPEGLSLELVKLNDKHSVYQYRAGMVKVFPATLTYSKANDKFMMAGAFVFNNEVKNGVSIDELTAEKVASDYISSDMRTKIMHSERVMFDTKDGLLNSYLVQIKSTSPIGDFIVVVDADTADVVYCDNMLAFAEGKVYETNPLKCNASMVNIINIKNEHTLYGYYVNVQNEDTDNAYAEDDSFVYDEDSTHFDEVGIYYAIDRIHDFYKDTYGYDCLYKSMKATVHYGTDYDNAFFSPWGQYFCFGDGSRFNNLAREASVTFHEYTHAVSYDIAGLGTSGEAGGMNEALSDYFGN</sequence>
<dbReference type="InterPro" id="IPR013856">
    <property type="entry name" value="Peptidase_M4_domain"/>
</dbReference>
<dbReference type="PANTHER" id="PTHR33794:SF1">
    <property type="entry name" value="BACILLOLYSIN"/>
    <property type="match status" value="1"/>
</dbReference>
<reference evidence="3 4" key="1">
    <citation type="submission" date="2017-11" db="EMBL/GenBank/DDBJ databases">
        <title>Genome-resolved metagenomics identifies genetic mobility, metabolic interactions, and unexpected diversity in perchlorate-reducing communities.</title>
        <authorList>
            <person name="Barnum T.P."/>
            <person name="Figueroa I.A."/>
            <person name="Carlstrom C.I."/>
            <person name="Lucas L.N."/>
            <person name="Engelbrektson A.L."/>
            <person name="Coates J.D."/>
        </authorList>
    </citation>
    <scope>NUCLEOTIDE SEQUENCE [LARGE SCALE GENOMIC DNA]</scope>
    <source>
        <strain evidence="3">BM706</strain>
    </source>
</reference>
<keyword evidence="1" id="KW-0732">Signal</keyword>
<dbReference type="InterPro" id="IPR050728">
    <property type="entry name" value="Zinc_Metalloprotease_M4"/>
</dbReference>
<feature type="non-terminal residue" evidence="3">
    <location>
        <position position="384"/>
    </location>
</feature>
<feature type="domain" description="Peptidase M4" evidence="2">
    <location>
        <begin position="239"/>
        <end position="358"/>
    </location>
</feature>
<comment type="subcellular location">
    <subcellularLocation>
        <location evidence="1">Secreted</location>
    </subcellularLocation>
</comment>
<keyword evidence="1" id="KW-0964">Secreted</keyword>
<evidence type="ECO:0000313" key="3">
    <source>
        <dbReference type="EMBL" id="PLX17925.1"/>
    </source>
</evidence>
<dbReference type="InterPro" id="IPR023612">
    <property type="entry name" value="Peptidase_M4"/>
</dbReference>
<dbReference type="Pfam" id="PF01447">
    <property type="entry name" value="Peptidase_M4"/>
    <property type="match status" value="1"/>
</dbReference>
<dbReference type="GO" id="GO:0046872">
    <property type="term" value="F:metal ion binding"/>
    <property type="evidence" value="ECO:0007669"/>
    <property type="project" value="UniProtKB-UniRule"/>
</dbReference>
<dbReference type="Proteomes" id="UP000234857">
    <property type="component" value="Unassembled WGS sequence"/>
</dbReference>
<feature type="chain" id="PRO_5023159270" description="Neutral metalloproteinase" evidence="1">
    <location>
        <begin position="23"/>
        <end position="384"/>
    </location>
</feature>
<keyword evidence="1" id="KW-0862">Zinc</keyword>
<comment type="function">
    <text evidence="1">Extracellular zinc metalloprotease.</text>
</comment>
<comment type="caution">
    <text evidence="3">The sequence shown here is derived from an EMBL/GenBank/DDBJ whole genome shotgun (WGS) entry which is preliminary data.</text>
</comment>
<organism evidence="3 4">
    <name type="scientific">Muiribacterium halophilum</name>
    <dbReference type="NCBI Taxonomy" id="2053465"/>
    <lineage>
        <taxon>Bacteria</taxon>
        <taxon>Candidatus Muiribacteriota</taxon>
        <taxon>Candidatus Muiribacteriia</taxon>
        <taxon>Candidatus Muiribacteriales</taxon>
        <taxon>Candidatus Muiribacteriaceae</taxon>
        <taxon>Candidatus Muiribacterium</taxon>
    </lineage>
</organism>
<protein>
    <recommendedName>
        <fullName evidence="1">Neutral metalloproteinase</fullName>
        <ecNumber evidence="1">3.4.24.-</ecNumber>
    </recommendedName>
</protein>
<dbReference type="PRINTS" id="PR00730">
    <property type="entry name" value="THERMOLYSIN"/>
</dbReference>
<keyword evidence="1" id="KW-0645">Protease</keyword>
<comment type="similarity">
    <text evidence="1">Belongs to the peptidase M4 family.</text>
</comment>
<dbReference type="PANTHER" id="PTHR33794">
    <property type="entry name" value="BACILLOLYSIN"/>
    <property type="match status" value="1"/>
</dbReference>
<dbReference type="Gene3D" id="3.10.170.10">
    <property type="match status" value="1"/>
</dbReference>
<dbReference type="GO" id="GO:0006508">
    <property type="term" value="P:proteolysis"/>
    <property type="evidence" value="ECO:0007669"/>
    <property type="project" value="UniProtKB-KW"/>
</dbReference>
<dbReference type="EMBL" id="PKTG01000077">
    <property type="protein sequence ID" value="PLX17925.1"/>
    <property type="molecule type" value="Genomic_DNA"/>
</dbReference>
<dbReference type="GO" id="GO:0005576">
    <property type="term" value="C:extracellular region"/>
    <property type="evidence" value="ECO:0007669"/>
    <property type="project" value="UniProtKB-SubCell"/>
</dbReference>
<keyword evidence="1" id="KW-0482">Metalloprotease</keyword>